<protein>
    <submittedName>
        <fullName evidence="1">Uncharacterized protein</fullName>
    </submittedName>
</protein>
<reference evidence="1" key="1">
    <citation type="journal article" date="2015" name="Nature">
        <title>Complex archaea that bridge the gap between prokaryotes and eukaryotes.</title>
        <authorList>
            <person name="Spang A."/>
            <person name="Saw J.H."/>
            <person name="Jorgensen S.L."/>
            <person name="Zaremba-Niedzwiedzka K."/>
            <person name="Martijn J."/>
            <person name="Lind A.E."/>
            <person name="van Eijk R."/>
            <person name="Schleper C."/>
            <person name="Guy L."/>
            <person name="Ettema T.J."/>
        </authorList>
    </citation>
    <scope>NUCLEOTIDE SEQUENCE</scope>
</reference>
<comment type="caution">
    <text evidence="1">The sequence shown here is derived from an EMBL/GenBank/DDBJ whole genome shotgun (WGS) entry which is preliminary data.</text>
</comment>
<proteinExistence type="predicted"/>
<gene>
    <name evidence="1" type="ORF">LCGC14_2804080</name>
</gene>
<evidence type="ECO:0000313" key="1">
    <source>
        <dbReference type="EMBL" id="KKK82366.1"/>
    </source>
</evidence>
<accession>A0A0F9BD90</accession>
<organism evidence="1">
    <name type="scientific">marine sediment metagenome</name>
    <dbReference type="NCBI Taxonomy" id="412755"/>
    <lineage>
        <taxon>unclassified sequences</taxon>
        <taxon>metagenomes</taxon>
        <taxon>ecological metagenomes</taxon>
    </lineage>
</organism>
<dbReference type="EMBL" id="LAZR01052708">
    <property type="protein sequence ID" value="KKK82366.1"/>
    <property type="molecule type" value="Genomic_DNA"/>
</dbReference>
<dbReference type="AlphaFoldDB" id="A0A0F9BD90"/>
<sequence length="72" mass="8369">MTSQIHTTGAQPMLNLQPSMHHPMRALEVALKMTNVIFKRYSTNEVVSMYESCEKPSQKEEFNKLIEEIKSR</sequence>
<name>A0A0F9BD90_9ZZZZ</name>